<accession>X1EYI6</accession>
<evidence type="ECO:0000259" key="5">
    <source>
        <dbReference type="Pfam" id="PF00296"/>
    </source>
</evidence>
<keyword evidence="2" id="KW-0288">FMN</keyword>
<dbReference type="Pfam" id="PF00296">
    <property type="entry name" value="Bac_luciferase"/>
    <property type="match status" value="1"/>
</dbReference>
<gene>
    <name evidence="6" type="ORF">S01H4_58278</name>
</gene>
<feature type="domain" description="Luciferase-like" evidence="5">
    <location>
        <begin position="2"/>
        <end position="161"/>
    </location>
</feature>
<dbReference type="SUPFAM" id="SSF51679">
    <property type="entry name" value="Bacterial luciferase-like"/>
    <property type="match status" value="1"/>
</dbReference>
<evidence type="ECO:0000313" key="6">
    <source>
        <dbReference type="EMBL" id="GAH13663.1"/>
    </source>
</evidence>
<dbReference type="InterPro" id="IPR011251">
    <property type="entry name" value="Luciferase-like_dom"/>
</dbReference>
<sequence length="178" mass="20880">YLAKMVCTLDNISNGRALFWLGAGWHEPEYKGYGYPFPSAKQRVDELEESLIIYKKLFTERKSDFEGKFWKLEKNRNFPKSIQKPYPQLVLGTSGKRMMDIACREADGINFNDVKLGKLPEYINHIKSNLKKYNRDISEFEISYCSTITLLDNQQEREKLMVKDNVFGNQYIGFSLFF</sequence>
<dbReference type="InterPro" id="IPR036661">
    <property type="entry name" value="Luciferase-like_sf"/>
</dbReference>
<keyword evidence="3" id="KW-0560">Oxidoreductase</keyword>
<evidence type="ECO:0000256" key="4">
    <source>
        <dbReference type="ARBA" id="ARBA00023033"/>
    </source>
</evidence>
<dbReference type="AlphaFoldDB" id="X1EYI6"/>
<evidence type="ECO:0000256" key="1">
    <source>
        <dbReference type="ARBA" id="ARBA00022630"/>
    </source>
</evidence>
<proteinExistence type="predicted"/>
<dbReference type="GO" id="GO:0008726">
    <property type="term" value="F:alkanesulfonate monooxygenase activity"/>
    <property type="evidence" value="ECO:0007669"/>
    <property type="project" value="TreeGrafter"/>
</dbReference>
<comment type="caution">
    <text evidence="6">The sequence shown here is derived from an EMBL/GenBank/DDBJ whole genome shotgun (WGS) entry which is preliminary data.</text>
</comment>
<protein>
    <recommendedName>
        <fullName evidence="5">Luciferase-like domain-containing protein</fullName>
    </recommendedName>
</protein>
<dbReference type="EMBL" id="BART01034024">
    <property type="protein sequence ID" value="GAH13663.1"/>
    <property type="molecule type" value="Genomic_DNA"/>
</dbReference>
<keyword evidence="1" id="KW-0285">Flavoprotein</keyword>
<dbReference type="Gene3D" id="3.20.20.30">
    <property type="entry name" value="Luciferase-like domain"/>
    <property type="match status" value="1"/>
</dbReference>
<organism evidence="6">
    <name type="scientific">marine sediment metagenome</name>
    <dbReference type="NCBI Taxonomy" id="412755"/>
    <lineage>
        <taxon>unclassified sequences</taxon>
        <taxon>metagenomes</taxon>
        <taxon>ecological metagenomes</taxon>
    </lineage>
</organism>
<dbReference type="GO" id="GO:0046306">
    <property type="term" value="P:alkanesulfonate catabolic process"/>
    <property type="evidence" value="ECO:0007669"/>
    <property type="project" value="TreeGrafter"/>
</dbReference>
<dbReference type="PANTHER" id="PTHR42847">
    <property type="entry name" value="ALKANESULFONATE MONOOXYGENASE"/>
    <property type="match status" value="1"/>
</dbReference>
<feature type="non-terminal residue" evidence="6">
    <location>
        <position position="1"/>
    </location>
</feature>
<dbReference type="PANTHER" id="PTHR42847:SF4">
    <property type="entry name" value="ALKANESULFONATE MONOOXYGENASE-RELATED"/>
    <property type="match status" value="1"/>
</dbReference>
<evidence type="ECO:0000256" key="2">
    <source>
        <dbReference type="ARBA" id="ARBA00022643"/>
    </source>
</evidence>
<name>X1EYI6_9ZZZZ</name>
<evidence type="ECO:0000256" key="3">
    <source>
        <dbReference type="ARBA" id="ARBA00023002"/>
    </source>
</evidence>
<keyword evidence="4" id="KW-0503">Monooxygenase</keyword>
<dbReference type="InterPro" id="IPR050172">
    <property type="entry name" value="SsuD_RutA_monooxygenase"/>
</dbReference>
<reference evidence="6" key="1">
    <citation type="journal article" date="2014" name="Front. Microbiol.">
        <title>High frequency of phylogenetically diverse reductive dehalogenase-homologous genes in deep subseafloor sedimentary metagenomes.</title>
        <authorList>
            <person name="Kawai M."/>
            <person name="Futagami T."/>
            <person name="Toyoda A."/>
            <person name="Takaki Y."/>
            <person name="Nishi S."/>
            <person name="Hori S."/>
            <person name="Arai W."/>
            <person name="Tsubouchi T."/>
            <person name="Morono Y."/>
            <person name="Uchiyama I."/>
            <person name="Ito T."/>
            <person name="Fujiyama A."/>
            <person name="Inagaki F."/>
            <person name="Takami H."/>
        </authorList>
    </citation>
    <scope>NUCLEOTIDE SEQUENCE</scope>
    <source>
        <strain evidence="6">Expedition CK06-06</strain>
    </source>
</reference>